<evidence type="ECO:0000256" key="6">
    <source>
        <dbReference type="ARBA" id="ARBA00023295"/>
    </source>
</evidence>
<evidence type="ECO:0000313" key="12">
    <source>
        <dbReference type="Proteomes" id="UP001165090"/>
    </source>
</evidence>
<dbReference type="CDD" id="cd14792">
    <property type="entry name" value="GH27"/>
    <property type="match status" value="1"/>
</dbReference>
<dbReference type="Gene3D" id="3.20.20.70">
    <property type="entry name" value="Aldolase class I"/>
    <property type="match status" value="1"/>
</dbReference>
<dbReference type="Gene3D" id="2.60.40.1180">
    <property type="entry name" value="Golgi alpha-mannosidase II"/>
    <property type="match status" value="1"/>
</dbReference>
<evidence type="ECO:0000256" key="1">
    <source>
        <dbReference type="ARBA" id="ARBA00001255"/>
    </source>
</evidence>
<evidence type="ECO:0000256" key="7">
    <source>
        <dbReference type="RuleBase" id="RU361168"/>
    </source>
</evidence>
<dbReference type="InterPro" id="IPR000111">
    <property type="entry name" value="Glyco_hydro_27/36_CS"/>
</dbReference>
<dbReference type="InterPro" id="IPR013780">
    <property type="entry name" value="Glyco_hydro_b"/>
</dbReference>
<dbReference type="SUPFAM" id="SSF51011">
    <property type="entry name" value="Glycosyl hydrolase domain"/>
    <property type="match status" value="1"/>
</dbReference>
<dbReference type="InterPro" id="IPR041233">
    <property type="entry name" value="Melibiase_C"/>
</dbReference>
<name>A0ABQ5RSP2_9CHLO</name>
<sequence length="718" mass="79026">MFLWPMDIYFLLEVQFARAHLISASMRSAYLLLVTICAVKFAASLDNGVGKTPAMGWNSWNYFRCNINETIIRQVADAIVASGLKDAGYTYINIDDCWMEKRDPTTGRIQPFATKFPSGMKALGDYIHGLGLHFGIYSDTGNKTCEGYPGSWGYEKLDAATYAEWGIDYLKFDYCGMDGVQESVQASYERMRDALAATGRPILFSLCSWGSGQPWLWGKQVGNSWRTGIDVFAAWDTAQARALKLPSFLQPILGAVRQTQGLAEYAGPGAFNDPDMLVVGLDGMYPYGIVQECPEHVRDCKPGEYISRDRWGKVGGLTQTEQRTHFSFWCIMAAPLILGNDPRNMSKATLEILLAREVLAVNQDPLGAQGKPVWTAPNEGHTEVWAKPLADGRTAILLVNLGSSTVDITTEFSRDVPAAHAKWSRETNSTAPECVDKHELCPSWAKSGECINNAGFMLEKCPHSCPEGCPQPLEPPGPKATALVRDLWLEEDVGVFTGRFTAHKVEPHEARFVTLKWMEPADAVAASASLNFGPRALTSSIRAAAEALKLSLPASEDALRAAREQGAHEQAAKDKEVREKEERGSAAEDKLAKKHYVRAKELETEVQKLLNEIKQRDREVARLKKSLDEVQCSTGGDNHQQQESGTGRGDAVVRRAALSGYESGSNSDSSPPGRSPPLWLHWTESKVSLALNLAMAVVLSLVLMQPPRRPAKSSRELQ</sequence>
<keyword evidence="12" id="KW-1185">Reference proteome</keyword>
<dbReference type="PANTHER" id="PTHR11452">
    <property type="entry name" value="ALPHA-GALACTOSIDASE/ALPHA-N-ACETYLGALACTOSAMINIDASE"/>
    <property type="match status" value="1"/>
</dbReference>
<keyword evidence="8" id="KW-0175">Coiled coil</keyword>
<evidence type="ECO:0000313" key="11">
    <source>
        <dbReference type="EMBL" id="GLI60274.1"/>
    </source>
</evidence>
<evidence type="ECO:0000256" key="9">
    <source>
        <dbReference type="SAM" id="MobiDB-lite"/>
    </source>
</evidence>
<reference evidence="11 12" key="1">
    <citation type="journal article" date="2023" name="IScience">
        <title>Expanded male sex-determining region conserved during the evolution of homothallism in the green alga Volvox.</title>
        <authorList>
            <person name="Yamamoto K."/>
            <person name="Matsuzaki R."/>
            <person name="Mahakham W."/>
            <person name="Heman W."/>
            <person name="Sekimoto H."/>
            <person name="Kawachi M."/>
            <person name="Minakuchi Y."/>
            <person name="Toyoda A."/>
            <person name="Nozaki H."/>
        </authorList>
    </citation>
    <scope>NUCLEOTIDE SEQUENCE [LARGE SCALE GENOMIC DNA]</scope>
    <source>
        <strain evidence="11 12">NIES-4468</strain>
    </source>
</reference>
<dbReference type="PROSITE" id="PS00512">
    <property type="entry name" value="ALPHA_GALACTOSIDASE"/>
    <property type="match status" value="1"/>
</dbReference>
<comment type="similarity">
    <text evidence="2 7">Belongs to the glycosyl hydrolase 27 family.</text>
</comment>
<dbReference type="InterPro" id="IPR003582">
    <property type="entry name" value="ShKT_dom"/>
</dbReference>
<dbReference type="SUPFAM" id="SSF51445">
    <property type="entry name" value="(Trans)glycosidases"/>
    <property type="match status" value="1"/>
</dbReference>
<evidence type="ECO:0000256" key="4">
    <source>
        <dbReference type="ARBA" id="ARBA00022729"/>
    </source>
</evidence>
<comment type="caution">
    <text evidence="11">The sequence shown here is derived from an EMBL/GenBank/DDBJ whole genome shotgun (WGS) entry which is preliminary data.</text>
</comment>
<accession>A0ABQ5RSP2</accession>
<keyword evidence="7" id="KW-1015">Disulfide bond</keyword>
<keyword evidence="5 7" id="KW-0378">Hydrolase</keyword>
<evidence type="ECO:0000256" key="5">
    <source>
        <dbReference type="ARBA" id="ARBA00022801"/>
    </source>
</evidence>
<keyword evidence="6 7" id="KW-0326">Glycosidase</keyword>
<dbReference type="PRINTS" id="PR00740">
    <property type="entry name" value="GLHYDRLASE27"/>
</dbReference>
<dbReference type="PANTHER" id="PTHR11452:SF75">
    <property type="entry name" value="ALPHA-GALACTOSIDASE MEL1"/>
    <property type="match status" value="1"/>
</dbReference>
<feature type="compositionally biased region" description="Polar residues" evidence="9">
    <location>
        <begin position="631"/>
        <end position="645"/>
    </location>
</feature>
<dbReference type="Pfam" id="PF01549">
    <property type="entry name" value="ShK"/>
    <property type="match status" value="1"/>
</dbReference>
<dbReference type="InterPro" id="IPR017853">
    <property type="entry name" value="GH"/>
</dbReference>
<feature type="coiled-coil region" evidence="8">
    <location>
        <begin position="592"/>
        <end position="626"/>
    </location>
</feature>
<gene>
    <name evidence="11" type="ORF">VaNZ11_002365</name>
</gene>
<dbReference type="Proteomes" id="UP001165090">
    <property type="component" value="Unassembled WGS sequence"/>
</dbReference>
<dbReference type="EMBL" id="BSDZ01000005">
    <property type="protein sequence ID" value="GLI60274.1"/>
    <property type="molecule type" value="Genomic_DNA"/>
</dbReference>
<dbReference type="EC" id="3.2.1.22" evidence="3 7"/>
<comment type="catalytic activity">
    <reaction evidence="1 7">
        <text>Hydrolysis of terminal, non-reducing alpha-D-galactose residues in alpha-D-galactosides, including galactose oligosaccharides, galactomannans and galactolipids.</text>
        <dbReference type="EC" id="3.2.1.22"/>
    </reaction>
</comment>
<dbReference type="Pfam" id="PF17801">
    <property type="entry name" value="Melibiase_C"/>
    <property type="match status" value="1"/>
</dbReference>
<feature type="region of interest" description="Disordered" evidence="9">
    <location>
        <begin position="628"/>
        <end position="650"/>
    </location>
</feature>
<feature type="region of interest" description="Disordered" evidence="9">
    <location>
        <begin position="560"/>
        <end position="591"/>
    </location>
</feature>
<dbReference type="SMART" id="SM00254">
    <property type="entry name" value="ShKT"/>
    <property type="match status" value="1"/>
</dbReference>
<proteinExistence type="inferred from homology"/>
<evidence type="ECO:0000256" key="3">
    <source>
        <dbReference type="ARBA" id="ARBA00012755"/>
    </source>
</evidence>
<dbReference type="InterPro" id="IPR002241">
    <property type="entry name" value="Glyco_hydro_27"/>
</dbReference>
<dbReference type="PROSITE" id="PS51670">
    <property type="entry name" value="SHKT"/>
    <property type="match status" value="1"/>
</dbReference>
<evidence type="ECO:0000256" key="8">
    <source>
        <dbReference type="SAM" id="Coils"/>
    </source>
</evidence>
<dbReference type="Pfam" id="PF16499">
    <property type="entry name" value="Melibiase_2"/>
    <property type="match status" value="2"/>
</dbReference>
<evidence type="ECO:0000256" key="2">
    <source>
        <dbReference type="ARBA" id="ARBA00009743"/>
    </source>
</evidence>
<feature type="domain" description="ShKT" evidence="10">
    <location>
        <begin position="434"/>
        <end position="469"/>
    </location>
</feature>
<protein>
    <recommendedName>
        <fullName evidence="3 7">Alpha-galactosidase</fullName>
        <ecNumber evidence="3 7">3.2.1.22</ecNumber>
    </recommendedName>
    <alternativeName>
        <fullName evidence="7">Melibiase</fullName>
    </alternativeName>
</protein>
<dbReference type="Gene3D" id="1.10.10.1940">
    <property type="match status" value="1"/>
</dbReference>
<dbReference type="InterPro" id="IPR013785">
    <property type="entry name" value="Aldolase_TIM"/>
</dbReference>
<organism evidence="11 12">
    <name type="scientific">Volvox africanus</name>
    <dbReference type="NCBI Taxonomy" id="51714"/>
    <lineage>
        <taxon>Eukaryota</taxon>
        <taxon>Viridiplantae</taxon>
        <taxon>Chlorophyta</taxon>
        <taxon>core chlorophytes</taxon>
        <taxon>Chlorophyceae</taxon>
        <taxon>CS clade</taxon>
        <taxon>Chlamydomonadales</taxon>
        <taxon>Volvocaceae</taxon>
        <taxon>Volvox</taxon>
    </lineage>
</organism>
<keyword evidence="4" id="KW-0732">Signal</keyword>
<evidence type="ECO:0000259" key="10">
    <source>
        <dbReference type="PROSITE" id="PS51670"/>
    </source>
</evidence>